<feature type="transmembrane region" description="Helical" evidence="9">
    <location>
        <begin position="165"/>
        <end position="184"/>
    </location>
</feature>
<protein>
    <submittedName>
        <fullName evidence="13">Glutamate receptor ionotropic, delta-1-like</fullName>
    </submittedName>
</protein>
<evidence type="ECO:0000313" key="12">
    <source>
        <dbReference type="Proteomes" id="UP000695022"/>
    </source>
</evidence>
<reference evidence="13" key="1">
    <citation type="submission" date="2025-08" db="UniProtKB">
        <authorList>
            <consortium name="RefSeq"/>
        </authorList>
    </citation>
    <scope>IDENTIFICATION</scope>
</reference>
<dbReference type="GeneID" id="106807279"/>
<dbReference type="InterPro" id="IPR052192">
    <property type="entry name" value="Insect_Ionotropic_Sensory_Rcpt"/>
</dbReference>
<evidence type="ECO:0000256" key="4">
    <source>
        <dbReference type="ARBA" id="ARBA00022692"/>
    </source>
</evidence>
<dbReference type="InterPro" id="IPR001508">
    <property type="entry name" value="Iono_Glu_rcpt_met"/>
</dbReference>
<dbReference type="PRINTS" id="PR00177">
    <property type="entry name" value="NMDARECEPTOR"/>
</dbReference>
<keyword evidence="4 9" id="KW-0812">Transmembrane</keyword>
<comment type="similarity">
    <text evidence="2">Belongs to the glutamate-gated ion channel (TC 1.A.10.1) family.</text>
</comment>
<gene>
    <name evidence="13" type="primary">LOC106807279</name>
</gene>
<name>A0ABM1DYP1_PRICU</name>
<keyword evidence="5 9" id="KW-1133">Transmembrane helix</keyword>
<keyword evidence="3" id="KW-1003">Cell membrane</keyword>
<evidence type="ECO:0000256" key="6">
    <source>
        <dbReference type="ARBA" id="ARBA00023136"/>
    </source>
</evidence>
<keyword evidence="7" id="KW-0675">Receptor</keyword>
<evidence type="ECO:0000256" key="10">
    <source>
        <dbReference type="SAM" id="SignalP"/>
    </source>
</evidence>
<evidence type="ECO:0000256" key="1">
    <source>
        <dbReference type="ARBA" id="ARBA00004651"/>
    </source>
</evidence>
<evidence type="ECO:0000256" key="3">
    <source>
        <dbReference type="ARBA" id="ARBA00022475"/>
    </source>
</evidence>
<keyword evidence="12" id="KW-1185">Reference proteome</keyword>
<evidence type="ECO:0000313" key="13">
    <source>
        <dbReference type="RefSeq" id="XP_014665062.1"/>
    </source>
</evidence>
<feature type="transmembrane region" description="Helical" evidence="9">
    <location>
        <begin position="235"/>
        <end position="257"/>
    </location>
</feature>
<accession>A0ABM1DYP1</accession>
<dbReference type="InterPro" id="IPR001320">
    <property type="entry name" value="Iontro_rcpt_C"/>
</dbReference>
<dbReference type="PANTHER" id="PTHR42643:SF24">
    <property type="entry name" value="IONOTROPIC RECEPTOR 60A"/>
    <property type="match status" value="1"/>
</dbReference>
<dbReference type="Gene3D" id="1.10.287.70">
    <property type="match status" value="1"/>
</dbReference>
<feature type="transmembrane region" description="Helical" evidence="9">
    <location>
        <begin position="204"/>
        <end position="223"/>
    </location>
</feature>
<organism evidence="12 13">
    <name type="scientific">Priapulus caudatus</name>
    <name type="common">Priapulid worm</name>
    <dbReference type="NCBI Taxonomy" id="37621"/>
    <lineage>
        <taxon>Eukaryota</taxon>
        <taxon>Metazoa</taxon>
        <taxon>Ecdysozoa</taxon>
        <taxon>Scalidophora</taxon>
        <taxon>Priapulida</taxon>
        <taxon>Priapulimorpha</taxon>
        <taxon>Priapulimorphida</taxon>
        <taxon>Priapulidae</taxon>
        <taxon>Priapulus</taxon>
    </lineage>
</organism>
<evidence type="ECO:0000256" key="2">
    <source>
        <dbReference type="ARBA" id="ARBA00008685"/>
    </source>
</evidence>
<evidence type="ECO:0000256" key="8">
    <source>
        <dbReference type="ARBA" id="ARBA00023180"/>
    </source>
</evidence>
<dbReference type="RefSeq" id="XP_014665062.1">
    <property type="nucleotide sequence ID" value="XM_014809576.1"/>
</dbReference>
<dbReference type="PANTHER" id="PTHR42643">
    <property type="entry name" value="IONOTROPIC RECEPTOR 20A-RELATED"/>
    <property type="match status" value="1"/>
</dbReference>
<feature type="signal peptide" evidence="10">
    <location>
        <begin position="1"/>
        <end position="19"/>
    </location>
</feature>
<keyword evidence="8" id="KW-0325">Glycoprotein</keyword>
<proteinExistence type="inferred from homology"/>
<evidence type="ECO:0000256" key="7">
    <source>
        <dbReference type="ARBA" id="ARBA00023170"/>
    </source>
</evidence>
<feature type="chain" id="PRO_5045593356" evidence="10">
    <location>
        <begin position="20"/>
        <end position="467"/>
    </location>
</feature>
<keyword evidence="6 9" id="KW-0472">Membrane</keyword>
<feature type="transmembrane region" description="Helical" evidence="9">
    <location>
        <begin position="428"/>
        <end position="451"/>
    </location>
</feature>
<dbReference type="Proteomes" id="UP000695022">
    <property type="component" value="Unplaced"/>
</dbReference>
<evidence type="ECO:0000256" key="9">
    <source>
        <dbReference type="SAM" id="Phobius"/>
    </source>
</evidence>
<feature type="domain" description="Ionotropic glutamate receptor C-terminal" evidence="11">
    <location>
        <begin position="165"/>
        <end position="438"/>
    </location>
</feature>
<sequence>MLLRYLLIYTLMMSTCALATNNPSTSSVCKIPPATNSSRVILQHGVRTRYGVEQLNGLHMNVGFYSPRFLPDDTLRLCSKTLLVDLSKYLNFTFTLHIRHTTQDELTAMKNGSLDLDISMFIRTRHRAHSMQFLRPLIDSYYVVIIKRPREKITMFNILDPFDTYIWLCMVAYSLITAATMTAIERMSQRSNGLQENEETAQGIFYHLGYMFGSFLQQGGVSLPLHLPSRILLSIWWFFALSICALYTGNLFSFLTVKPTIQYPFRTLNEFAHHPTIIPTAVEGWSILDEMQRQPSESDLGKMWQKMSGDRRAVVSNIGAAIELVVTRNYGFIKNVIGAEEIFRADYESTGTCRLAIAPLKIPANRRSWIVPLNSTHAHAINIGLQSYMESGLFELLRKRILSHGIPKCSQEMGTGIHAQSLDLETMYGIMLVLAIGLPISLAFFLLEVIIVKWKRNAERLCCTGRS</sequence>
<dbReference type="Pfam" id="PF00060">
    <property type="entry name" value="Lig_chan"/>
    <property type="match status" value="1"/>
</dbReference>
<comment type="subcellular location">
    <subcellularLocation>
        <location evidence="1">Cell membrane</location>
        <topology evidence="1">Multi-pass membrane protein</topology>
    </subcellularLocation>
</comment>
<evidence type="ECO:0000256" key="5">
    <source>
        <dbReference type="ARBA" id="ARBA00022989"/>
    </source>
</evidence>
<dbReference type="SUPFAM" id="SSF53850">
    <property type="entry name" value="Periplasmic binding protein-like II"/>
    <property type="match status" value="1"/>
</dbReference>
<keyword evidence="10" id="KW-0732">Signal</keyword>
<evidence type="ECO:0000259" key="11">
    <source>
        <dbReference type="Pfam" id="PF00060"/>
    </source>
</evidence>